<keyword evidence="1" id="KW-1133">Transmembrane helix</keyword>
<evidence type="ECO:0000313" key="3">
    <source>
        <dbReference type="Proteomes" id="UP001235840"/>
    </source>
</evidence>
<evidence type="ECO:0000313" key="2">
    <source>
        <dbReference type="EMBL" id="MDQ0168354.1"/>
    </source>
</evidence>
<reference evidence="2 3" key="1">
    <citation type="submission" date="2023-07" db="EMBL/GenBank/DDBJ databases">
        <title>Genomic Encyclopedia of Type Strains, Phase IV (KMG-IV): sequencing the most valuable type-strain genomes for metagenomic binning, comparative biology and taxonomic classification.</title>
        <authorList>
            <person name="Goeker M."/>
        </authorList>
    </citation>
    <scope>NUCLEOTIDE SEQUENCE [LARGE SCALE GENOMIC DNA]</scope>
    <source>
        <strain evidence="2 3">DSM 12751</strain>
    </source>
</reference>
<dbReference type="RefSeq" id="WP_307398023.1">
    <property type="nucleotide sequence ID" value="NZ_BAAADK010000016.1"/>
</dbReference>
<accession>A0ABT9W521</accession>
<sequence>MSNRDQKKSYIKFCITGVICILLASFLFFMVRGWYLTTNYVPDILSAYENSRMLQSEVTFGASSILTYLYPLVGVGIFSLFVLWKYRTSAANNH</sequence>
<keyword evidence="1" id="KW-0812">Transmembrane</keyword>
<evidence type="ECO:0000256" key="1">
    <source>
        <dbReference type="SAM" id="Phobius"/>
    </source>
</evidence>
<dbReference type="Proteomes" id="UP001235840">
    <property type="component" value="Unassembled WGS sequence"/>
</dbReference>
<protein>
    <submittedName>
        <fullName evidence="2">Pheromone shutdown protein TraB</fullName>
    </submittedName>
</protein>
<proteinExistence type="predicted"/>
<dbReference type="EMBL" id="JAUSTY010000028">
    <property type="protein sequence ID" value="MDQ0168354.1"/>
    <property type="molecule type" value="Genomic_DNA"/>
</dbReference>
<keyword evidence="3" id="KW-1185">Reference proteome</keyword>
<keyword evidence="1" id="KW-0472">Membrane</keyword>
<organism evidence="2 3">
    <name type="scientific">Caldalkalibacillus horti</name>
    <dbReference type="NCBI Taxonomy" id="77523"/>
    <lineage>
        <taxon>Bacteria</taxon>
        <taxon>Bacillati</taxon>
        <taxon>Bacillota</taxon>
        <taxon>Bacilli</taxon>
        <taxon>Bacillales</taxon>
        <taxon>Bacillaceae</taxon>
        <taxon>Caldalkalibacillus</taxon>
    </lineage>
</organism>
<name>A0ABT9W521_9BACI</name>
<feature type="transmembrane region" description="Helical" evidence="1">
    <location>
        <begin position="65"/>
        <end position="84"/>
    </location>
</feature>
<comment type="caution">
    <text evidence="2">The sequence shown here is derived from an EMBL/GenBank/DDBJ whole genome shotgun (WGS) entry which is preliminary data.</text>
</comment>
<feature type="transmembrane region" description="Helical" evidence="1">
    <location>
        <begin position="12"/>
        <end position="35"/>
    </location>
</feature>
<gene>
    <name evidence="2" type="ORF">J2S11_004316</name>
</gene>